<reference evidence="2" key="3">
    <citation type="submission" date="2015-04" db="UniProtKB">
        <authorList>
            <consortium name="EnsemblPlants"/>
        </authorList>
    </citation>
    <scope>IDENTIFICATION</scope>
    <source>
        <strain evidence="2">cv. Jemalong A17</strain>
    </source>
</reference>
<evidence type="ECO:0000313" key="1">
    <source>
        <dbReference type="EMBL" id="KEH40618.1"/>
    </source>
</evidence>
<dbReference type="EMBL" id="CM001217">
    <property type="protein sequence ID" value="KEH40618.1"/>
    <property type="molecule type" value="Genomic_DNA"/>
</dbReference>
<dbReference type="AlphaFoldDB" id="G8A040"/>
<dbReference type="HOGENOM" id="CLU_3109372_0_0_1"/>
<evidence type="ECO:0000313" key="2">
    <source>
        <dbReference type="EnsemblPlants" id="KEH40618"/>
    </source>
</evidence>
<organism evidence="2">
    <name type="scientific">Medicago truncatula</name>
    <name type="common">Barrel medic</name>
    <name type="synonym">Medicago tribuloides</name>
    <dbReference type="NCBI Taxonomy" id="3880"/>
    <lineage>
        <taxon>Eukaryota</taxon>
        <taxon>Viridiplantae</taxon>
        <taxon>Streptophyta</taxon>
        <taxon>Embryophyta</taxon>
        <taxon>Tracheophyta</taxon>
        <taxon>Spermatophyta</taxon>
        <taxon>Magnoliopsida</taxon>
        <taxon>eudicotyledons</taxon>
        <taxon>Gunneridae</taxon>
        <taxon>Pentapetalae</taxon>
        <taxon>rosids</taxon>
        <taxon>fabids</taxon>
        <taxon>Fabales</taxon>
        <taxon>Fabaceae</taxon>
        <taxon>Papilionoideae</taxon>
        <taxon>50 kb inversion clade</taxon>
        <taxon>NPAAA clade</taxon>
        <taxon>Hologalegina</taxon>
        <taxon>IRL clade</taxon>
        <taxon>Trifolieae</taxon>
        <taxon>Medicago</taxon>
    </lineage>
</organism>
<name>G8A040_MEDTR</name>
<sequence>MEVRTKKPWVHQLSKINIHAAMANLRTPSSSDNAAHFIHSLQDWSDTKRII</sequence>
<dbReference type="EnsemblPlants" id="KEH40618">
    <property type="protein sequence ID" value="KEH40618"/>
    <property type="gene ID" value="MTR_1g032390"/>
</dbReference>
<keyword evidence="3" id="KW-1185">Reference proteome</keyword>
<reference evidence="1 3" key="1">
    <citation type="journal article" date="2011" name="Nature">
        <title>The Medicago genome provides insight into the evolution of rhizobial symbioses.</title>
        <authorList>
            <person name="Young N.D."/>
            <person name="Debelle F."/>
            <person name="Oldroyd G.E."/>
            <person name="Geurts R."/>
            <person name="Cannon S.B."/>
            <person name="Udvardi M.K."/>
            <person name="Benedito V.A."/>
            <person name="Mayer K.F."/>
            <person name="Gouzy J."/>
            <person name="Schoof H."/>
            <person name="Van de Peer Y."/>
            <person name="Proost S."/>
            <person name="Cook D.R."/>
            <person name="Meyers B.C."/>
            <person name="Spannagl M."/>
            <person name="Cheung F."/>
            <person name="De Mita S."/>
            <person name="Krishnakumar V."/>
            <person name="Gundlach H."/>
            <person name="Zhou S."/>
            <person name="Mudge J."/>
            <person name="Bharti A.K."/>
            <person name="Murray J.D."/>
            <person name="Naoumkina M.A."/>
            <person name="Rosen B."/>
            <person name="Silverstein K.A."/>
            <person name="Tang H."/>
            <person name="Rombauts S."/>
            <person name="Zhao P.X."/>
            <person name="Zhou P."/>
            <person name="Barbe V."/>
            <person name="Bardou P."/>
            <person name="Bechner M."/>
            <person name="Bellec A."/>
            <person name="Berger A."/>
            <person name="Berges H."/>
            <person name="Bidwell S."/>
            <person name="Bisseling T."/>
            <person name="Choisne N."/>
            <person name="Couloux A."/>
            <person name="Denny R."/>
            <person name="Deshpande S."/>
            <person name="Dai X."/>
            <person name="Doyle J.J."/>
            <person name="Dudez A.M."/>
            <person name="Farmer A.D."/>
            <person name="Fouteau S."/>
            <person name="Franken C."/>
            <person name="Gibelin C."/>
            <person name="Gish J."/>
            <person name="Goldstein S."/>
            <person name="Gonzalez A.J."/>
            <person name="Green P.J."/>
            <person name="Hallab A."/>
            <person name="Hartog M."/>
            <person name="Hua A."/>
            <person name="Humphray S.J."/>
            <person name="Jeong D.H."/>
            <person name="Jing Y."/>
            <person name="Jocker A."/>
            <person name="Kenton S.M."/>
            <person name="Kim D.J."/>
            <person name="Klee K."/>
            <person name="Lai H."/>
            <person name="Lang C."/>
            <person name="Lin S."/>
            <person name="Macmil S.L."/>
            <person name="Magdelenat G."/>
            <person name="Matthews L."/>
            <person name="McCorrison J."/>
            <person name="Monaghan E.L."/>
            <person name="Mun J.H."/>
            <person name="Najar F.Z."/>
            <person name="Nicholson C."/>
            <person name="Noirot C."/>
            <person name="O'Bleness M."/>
            <person name="Paule C.R."/>
            <person name="Poulain J."/>
            <person name="Prion F."/>
            <person name="Qin B."/>
            <person name="Qu C."/>
            <person name="Retzel E.F."/>
            <person name="Riddle C."/>
            <person name="Sallet E."/>
            <person name="Samain S."/>
            <person name="Samson N."/>
            <person name="Sanders I."/>
            <person name="Saurat O."/>
            <person name="Scarpelli C."/>
            <person name="Schiex T."/>
            <person name="Segurens B."/>
            <person name="Severin A.J."/>
            <person name="Sherrier D.J."/>
            <person name="Shi R."/>
            <person name="Sims S."/>
            <person name="Singer S.R."/>
            <person name="Sinharoy S."/>
            <person name="Sterck L."/>
            <person name="Viollet A."/>
            <person name="Wang B.B."/>
            <person name="Wang K."/>
            <person name="Wang M."/>
            <person name="Wang X."/>
            <person name="Warfsmann J."/>
            <person name="Weissenbach J."/>
            <person name="White D.D."/>
            <person name="White J.D."/>
            <person name="Wiley G.B."/>
            <person name="Wincker P."/>
            <person name="Xing Y."/>
            <person name="Yang L."/>
            <person name="Yao Z."/>
            <person name="Ying F."/>
            <person name="Zhai J."/>
            <person name="Zhou L."/>
            <person name="Zuber A."/>
            <person name="Denarie J."/>
            <person name="Dixon R.A."/>
            <person name="May G.D."/>
            <person name="Schwartz D.C."/>
            <person name="Rogers J."/>
            <person name="Quetier F."/>
            <person name="Town C.D."/>
            <person name="Roe B.A."/>
        </authorList>
    </citation>
    <scope>NUCLEOTIDE SEQUENCE [LARGE SCALE GENOMIC DNA]</scope>
    <source>
        <strain evidence="1">A17</strain>
        <strain evidence="2 3">cv. Jemalong A17</strain>
    </source>
</reference>
<proteinExistence type="predicted"/>
<dbReference type="Proteomes" id="UP000002051">
    <property type="component" value="Unassembled WGS sequence"/>
</dbReference>
<evidence type="ECO:0000313" key="3">
    <source>
        <dbReference type="Proteomes" id="UP000002051"/>
    </source>
</evidence>
<protein>
    <submittedName>
        <fullName evidence="1 2">Uncharacterized protein</fullName>
    </submittedName>
</protein>
<accession>G8A040</accession>
<gene>
    <name evidence="1" type="ordered locus">MTR_1g032390</name>
</gene>
<reference evidence="1 3" key="2">
    <citation type="journal article" date="2014" name="BMC Genomics">
        <title>An improved genome release (version Mt4.0) for the model legume Medicago truncatula.</title>
        <authorList>
            <person name="Tang H."/>
            <person name="Krishnakumar V."/>
            <person name="Bidwell S."/>
            <person name="Rosen B."/>
            <person name="Chan A."/>
            <person name="Zhou S."/>
            <person name="Gentzbittel L."/>
            <person name="Childs K.L."/>
            <person name="Yandell M."/>
            <person name="Gundlach H."/>
            <person name="Mayer K.F."/>
            <person name="Schwartz D.C."/>
            <person name="Town C.D."/>
        </authorList>
    </citation>
    <scope>GENOME REANNOTATION</scope>
    <source>
        <strain evidence="1">A17</strain>
        <strain evidence="2 3">cv. Jemalong A17</strain>
    </source>
</reference>
<dbReference type="PaxDb" id="3880-AES84828"/>